<feature type="domain" description="HTH lysR-type" evidence="5">
    <location>
        <begin position="1"/>
        <end position="58"/>
    </location>
</feature>
<evidence type="ECO:0000256" key="1">
    <source>
        <dbReference type="ARBA" id="ARBA00009437"/>
    </source>
</evidence>
<sequence length="302" mass="33547">MELRHLRYFAAVAETLNFRRAAERLRVAQPALSKQIRDLEHACGTRLFDRNTKRVRLTDAGTALLDEARALLTRAEALPQLARDAAQGRRGRLTLGNSAALTGGFLPAALAAFQARFPEVEVNLVEIRLRQQQKALRSGGIQIGIVAELSDGEGDEFECLRVVRSPFVAVMARRHPLARSRRVSLHDLASQRLLAVAPDQDGRGHAAVLRELFQNRGLRPPYFRTVDSSSSLMAMVAGIQGVSILPGVYEDRLAGELVTKPIDMAGENTFTLWAVWQKKDPSQLVRNFVEVLRKRTVRRNAG</sequence>
<evidence type="ECO:0000256" key="2">
    <source>
        <dbReference type="ARBA" id="ARBA00023015"/>
    </source>
</evidence>
<dbReference type="SUPFAM" id="SSF46785">
    <property type="entry name" value="Winged helix' DNA-binding domain"/>
    <property type="match status" value="1"/>
</dbReference>
<name>A0A1J5RZD7_9ZZZZ</name>
<dbReference type="FunFam" id="1.10.10.10:FF:000001">
    <property type="entry name" value="LysR family transcriptional regulator"/>
    <property type="match status" value="1"/>
</dbReference>
<dbReference type="Pfam" id="PF00126">
    <property type="entry name" value="HTH_1"/>
    <property type="match status" value="1"/>
</dbReference>
<dbReference type="InterPro" id="IPR036390">
    <property type="entry name" value="WH_DNA-bd_sf"/>
</dbReference>
<keyword evidence="3" id="KW-0238">DNA-binding</keyword>
<dbReference type="PRINTS" id="PR00039">
    <property type="entry name" value="HTHLYSR"/>
</dbReference>
<organism evidence="6">
    <name type="scientific">mine drainage metagenome</name>
    <dbReference type="NCBI Taxonomy" id="410659"/>
    <lineage>
        <taxon>unclassified sequences</taxon>
        <taxon>metagenomes</taxon>
        <taxon>ecological metagenomes</taxon>
    </lineage>
</organism>
<dbReference type="GO" id="GO:0032993">
    <property type="term" value="C:protein-DNA complex"/>
    <property type="evidence" value="ECO:0007669"/>
    <property type="project" value="TreeGrafter"/>
</dbReference>
<protein>
    <submittedName>
        <fullName evidence="6">Hca operon transcriptional activator</fullName>
    </submittedName>
</protein>
<accession>A0A1J5RZD7</accession>
<proteinExistence type="inferred from homology"/>
<dbReference type="Gene3D" id="3.40.190.10">
    <property type="entry name" value="Periplasmic binding protein-like II"/>
    <property type="match status" value="2"/>
</dbReference>
<dbReference type="Pfam" id="PF03466">
    <property type="entry name" value="LysR_substrate"/>
    <property type="match status" value="1"/>
</dbReference>
<dbReference type="GO" id="GO:0003700">
    <property type="term" value="F:DNA-binding transcription factor activity"/>
    <property type="evidence" value="ECO:0007669"/>
    <property type="project" value="InterPro"/>
</dbReference>
<evidence type="ECO:0000256" key="3">
    <source>
        <dbReference type="ARBA" id="ARBA00023125"/>
    </source>
</evidence>
<dbReference type="EMBL" id="MLJW01000083">
    <property type="protein sequence ID" value="OIR01521.1"/>
    <property type="molecule type" value="Genomic_DNA"/>
</dbReference>
<dbReference type="PROSITE" id="PS50931">
    <property type="entry name" value="HTH_LYSR"/>
    <property type="match status" value="1"/>
</dbReference>
<dbReference type="InterPro" id="IPR000847">
    <property type="entry name" value="LysR_HTH_N"/>
</dbReference>
<dbReference type="PANTHER" id="PTHR30346">
    <property type="entry name" value="TRANSCRIPTIONAL DUAL REGULATOR HCAR-RELATED"/>
    <property type="match status" value="1"/>
</dbReference>
<dbReference type="GO" id="GO:0003677">
    <property type="term" value="F:DNA binding"/>
    <property type="evidence" value="ECO:0007669"/>
    <property type="project" value="UniProtKB-KW"/>
</dbReference>
<dbReference type="AlphaFoldDB" id="A0A1J5RZD7"/>
<keyword evidence="2" id="KW-0805">Transcription regulation</keyword>
<evidence type="ECO:0000259" key="5">
    <source>
        <dbReference type="PROSITE" id="PS50931"/>
    </source>
</evidence>
<comment type="caution">
    <text evidence="6">The sequence shown here is derived from an EMBL/GenBank/DDBJ whole genome shotgun (WGS) entry which is preliminary data.</text>
</comment>
<evidence type="ECO:0000313" key="6">
    <source>
        <dbReference type="EMBL" id="OIR01521.1"/>
    </source>
</evidence>
<dbReference type="Gene3D" id="1.10.10.10">
    <property type="entry name" value="Winged helix-like DNA-binding domain superfamily/Winged helix DNA-binding domain"/>
    <property type="match status" value="1"/>
</dbReference>
<dbReference type="SUPFAM" id="SSF53850">
    <property type="entry name" value="Periplasmic binding protein-like II"/>
    <property type="match status" value="1"/>
</dbReference>
<dbReference type="InterPro" id="IPR005119">
    <property type="entry name" value="LysR_subst-bd"/>
</dbReference>
<gene>
    <name evidence="6" type="primary">hcaR_2</name>
    <name evidence="6" type="ORF">GALL_164220</name>
</gene>
<reference evidence="6" key="1">
    <citation type="submission" date="2016-10" db="EMBL/GenBank/DDBJ databases">
        <title>Sequence of Gallionella enrichment culture.</title>
        <authorList>
            <person name="Poehlein A."/>
            <person name="Muehling M."/>
            <person name="Daniel R."/>
        </authorList>
    </citation>
    <scope>NUCLEOTIDE SEQUENCE</scope>
</reference>
<dbReference type="CDD" id="cd08414">
    <property type="entry name" value="PBP2_LTTR_aromatics_like"/>
    <property type="match status" value="1"/>
</dbReference>
<evidence type="ECO:0000256" key="4">
    <source>
        <dbReference type="ARBA" id="ARBA00023163"/>
    </source>
</evidence>
<comment type="similarity">
    <text evidence="1">Belongs to the LysR transcriptional regulatory family.</text>
</comment>
<dbReference type="InterPro" id="IPR036388">
    <property type="entry name" value="WH-like_DNA-bd_sf"/>
</dbReference>
<dbReference type="PANTHER" id="PTHR30346:SF0">
    <property type="entry name" value="HCA OPERON TRANSCRIPTIONAL ACTIVATOR HCAR"/>
    <property type="match status" value="1"/>
</dbReference>
<keyword evidence="4" id="KW-0804">Transcription</keyword>